<sequence length="353" mass="39844">MEESLLDKIKVLESNYSFLKKEHATLIKGLHEEIERLQRKYSELAFEHTMRADKSSEIVLLEDKITQLQVSVKEKNEEIQLQKENLSTIYKRHQEEETKLLARIEEQKKTIDNLQEILTKNKESIRDSPGQSEKGDRPKKEAQSEKIHKRKKKKSASSCVYESVKTRIVPDNSSINEMNSKILANKSSKSAITSCTGSPPLKTIENSTSENEYNQKKGRKEGHKRGRKKSSSLHSSVGDVPILPSDYRSVVATLPPISHSCEEPPVECDMHKFIPSCSTTNHASYSSAVKSDVDPINLSQLHKGLRNPSLKVEISILKNDSALFNLKLANKRNSLNNIKIPVQDEISSTSGNK</sequence>
<organism evidence="4 5">
    <name type="scientific">Ladona fulva</name>
    <name type="common">Scarce chaser dragonfly</name>
    <name type="synonym">Libellula fulva</name>
    <dbReference type="NCBI Taxonomy" id="123851"/>
    <lineage>
        <taxon>Eukaryota</taxon>
        <taxon>Metazoa</taxon>
        <taxon>Ecdysozoa</taxon>
        <taxon>Arthropoda</taxon>
        <taxon>Hexapoda</taxon>
        <taxon>Insecta</taxon>
        <taxon>Pterygota</taxon>
        <taxon>Palaeoptera</taxon>
        <taxon>Odonata</taxon>
        <taxon>Epiprocta</taxon>
        <taxon>Anisoptera</taxon>
        <taxon>Libelluloidea</taxon>
        <taxon>Libellulidae</taxon>
        <taxon>Ladona</taxon>
    </lineage>
</organism>
<accession>A0A8K0P329</accession>
<gene>
    <name evidence="4" type="ORF">J437_LFUL008617</name>
</gene>
<feature type="compositionally biased region" description="Basic and acidic residues" evidence="2">
    <location>
        <begin position="133"/>
        <end position="146"/>
    </location>
</feature>
<reference evidence="4" key="2">
    <citation type="submission" date="2017-10" db="EMBL/GenBank/DDBJ databases">
        <title>Ladona fulva Genome sequencing and assembly.</title>
        <authorList>
            <person name="Murali S."/>
            <person name="Richards S."/>
            <person name="Bandaranaike D."/>
            <person name="Bellair M."/>
            <person name="Blankenburg K."/>
            <person name="Chao H."/>
            <person name="Dinh H."/>
            <person name="Doddapaneni H."/>
            <person name="Dugan-Rocha S."/>
            <person name="Elkadiri S."/>
            <person name="Gnanaolivu R."/>
            <person name="Hernandez B."/>
            <person name="Skinner E."/>
            <person name="Javaid M."/>
            <person name="Lee S."/>
            <person name="Li M."/>
            <person name="Ming W."/>
            <person name="Munidasa M."/>
            <person name="Muniz J."/>
            <person name="Nguyen L."/>
            <person name="Hughes D."/>
            <person name="Osuji N."/>
            <person name="Pu L.-L."/>
            <person name="Puazo M."/>
            <person name="Qu C."/>
            <person name="Quiroz J."/>
            <person name="Raj R."/>
            <person name="Weissenberger G."/>
            <person name="Xin Y."/>
            <person name="Zou X."/>
            <person name="Han Y."/>
            <person name="Worley K."/>
            <person name="Muzny D."/>
            <person name="Gibbs R."/>
        </authorList>
    </citation>
    <scope>NUCLEOTIDE SEQUENCE</scope>
    <source>
        <strain evidence="4">Sampled in the wild</strain>
    </source>
</reference>
<feature type="domain" description="CCDC92/74 N-terminal" evidence="3">
    <location>
        <begin position="7"/>
        <end position="56"/>
    </location>
</feature>
<evidence type="ECO:0000313" key="4">
    <source>
        <dbReference type="EMBL" id="KAG8231846.1"/>
    </source>
</evidence>
<dbReference type="Proteomes" id="UP000792457">
    <property type="component" value="Unassembled WGS sequence"/>
</dbReference>
<dbReference type="Pfam" id="PF14916">
    <property type="entry name" value="CCDC92"/>
    <property type="match status" value="1"/>
</dbReference>
<feature type="compositionally biased region" description="Basic residues" evidence="2">
    <location>
        <begin position="216"/>
        <end position="231"/>
    </location>
</feature>
<dbReference type="OrthoDB" id="2155209at2759"/>
<dbReference type="PANTHER" id="PTHR14882:SF1">
    <property type="entry name" value="CCDC92 DOMAIN-CONTAINING PROTEIN"/>
    <property type="match status" value="1"/>
</dbReference>
<reference evidence="4" key="1">
    <citation type="submission" date="2013-04" db="EMBL/GenBank/DDBJ databases">
        <authorList>
            <person name="Qu J."/>
            <person name="Murali S.C."/>
            <person name="Bandaranaike D."/>
            <person name="Bellair M."/>
            <person name="Blankenburg K."/>
            <person name="Chao H."/>
            <person name="Dinh H."/>
            <person name="Doddapaneni H."/>
            <person name="Downs B."/>
            <person name="Dugan-Rocha S."/>
            <person name="Elkadiri S."/>
            <person name="Gnanaolivu R.D."/>
            <person name="Hernandez B."/>
            <person name="Javaid M."/>
            <person name="Jayaseelan J.C."/>
            <person name="Lee S."/>
            <person name="Li M."/>
            <person name="Ming W."/>
            <person name="Munidasa M."/>
            <person name="Muniz J."/>
            <person name="Nguyen L."/>
            <person name="Ongeri F."/>
            <person name="Osuji N."/>
            <person name="Pu L.-L."/>
            <person name="Puazo M."/>
            <person name="Qu C."/>
            <person name="Quiroz J."/>
            <person name="Raj R."/>
            <person name="Weissenberger G."/>
            <person name="Xin Y."/>
            <person name="Zou X."/>
            <person name="Han Y."/>
            <person name="Richards S."/>
            <person name="Worley K."/>
            <person name="Muzny D."/>
            <person name="Gibbs R."/>
        </authorList>
    </citation>
    <scope>NUCLEOTIDE SEQUENCE</scope>
    <source>
        <strain evidence="4">Sampled in the wild</strain>
    </source>
</reference>
<evidence type="ECO:0000256" key="1">
    <source>
        <dbReference type="ARBA" id="ARBA00023054"/>
    </source>
</evidence>
<dbReference type="PANTHER" id="PTHR14882">
    <property type="entry name" value="COILED-COIL DOMAIN-CONTAINING 74A"/>
    <property type="match status" value="1"/>
</dbReference>
<keyword evidence="5" id="KW-1185">Reference proteome</keyword>
<evidence type="ECO:0000313" key="5">
    <source>
        <dbReference type="Proteomes" id="UP000792457"/>
    </source>
</evidence>
<evidence type="ECO:0000259" key="3">
    <source>
        <dbReference type="Pfam" id="PF14916"/>
    </source>
</evidence>
<dbReference type="AlphaFoldDB" id="A0A8K0P329"/>
<feature type="compositionally biased region" description="Polar residues" evidence="2">
    <location>
        <begin position="187"/>
        <end position="197"/>
    </location>
</feature>
<proteinExistence type="predicted"/>
<dbReference type="InterPro" id="IPR039496">
    <property type="entry name" value="CCDC92/74_N"/>
</dbReference>
<feature type="region of interest" description="Disordered" evidence="2">
    <location>
        <begin position="119"/>
        <end position="160"/>
    </location>
</feature>
<name>A0A8K0P329_LADFU</name>
<feature type="region of interest" description="Disordered" evidence="2">
    <location>
        <begin position="187"/>
        <end position="240"/>
    </location>
</feature>
<comment type="caution">
    <text evidence="4">The sequence shown here is derived from an EMBL/GenBank/DDBJ whole genome shotgun (WGS) entry which is preliminary data.</text>
</comment>
<protein>
    <recommendedName>
        <fullName evidence="3">CCDC92/74 N-terminal domain-containing protein</fullName>
    </recommendedName>
</protein>
<dbReference type="InterPro" id="IPR040370">
    <property type="entry name" value="CCDC74A/CCDC74B/CCDC92"/>
</dbReference>
<evidence type="ECO:0000256" key="2">
    <source>
        <dbReference type="SAM" id="MobiDB-lite"/>
    </source>
</evidence>
<keyword evidence="1" id="KW-0175">Coiled coil</keyword>
<dbReference type="EMBL" id="KZ308579">
    <property type="protein sequence ID" value="KAG8231846.1"/>
    <property type="molecule type" value="Genomic_DNA"/>
</dbReference>